<dbReference type="AlphaFoldDB" id="A0A4U1IL40"/>
<name>A0A4U1IL40_9BACT</name>
<dbReference type="RefSeq" id="WP_136935892.1">
    <property type="nucleotide sequence ID" value="NZ_SSMQ01000105.1"/>
</dbReference>
<keyword evidence="2" id="KW-1185">Reference proteome</keyword>
<organism evidence="1 2">
    <name type="scientific">Polyangium fumosum</name>
    <dbReference type="NCBI Taxonomy" id="889272"/>
    <lineage>
        <taxon>Bacteria</taxon>
        <taxon>Pseudomonadati</taxon>
        <taxon>Myxococcota</taxon>
        <taxon>Polyangia</taxon>
        <taxon>Polyangiales</taxon>
        <taxon>Polyangiaceae</taxon>
        <taxon>Polyangium</taxon>
    </lineage>
</organism>
<gene>
    <name evidence="1" type="ORF">E8A74_47885</name>
</gene>
<dbReference type="Pfam" id="PF11655">
    <property type="entry name" value="DUF2589"/>
    <property type="match status" value="1"/>
</dbReference>
<comment type="caution">
    <text evidence="1">The sequence shown here is derived from an EMBL/GenBank/DDBJ whole genome shotgun (WGS) entry which is preliminary data.</text>
</comment>
<reference evidence="1 2" key="1">
    <citation type="submission" date="2019-04" db="EMBL/GenBank/DDBJ databases">
        <authorList>
            <person name="Li Y."/>
            <person name="Wang J."/>
        </authorList>
    </citation>
    <scope>NUCLEOTIDE SEQUENCE [LARGE SCALE GENOMIC DNA]</scope>
    <source>
        <strain evidence="1 2">DSM 14668</strain>
    </source>
</reference>
<evidence type="ECO:0000313" key="1">
    <source>
        <dbReference type="EMBL" id="TKC94677.1"/>
    </source>
</evidence>
<dbReference type="Proteomes" id="UP000309215">
    <property type="component" value="Unassembled WGS sequence"/>
</dbReference>
<sequence length="166" mass="17508">MPENTVSHIPLSQLVGSLVRDIVDADGMAAKATSDFIQNVGFDEKGELRTVQFSYQQVVPGVGVKRYTVSVPLLTLVPIPILGIDKAEISFTTKIVEMSQGDSQAPKLLAKIAADAQSNSDATSETTNIKFTLTMSRSDVPAGITGIFGLLSNNIQVTGAPASGQE</sequence>
<proteinExistence type="predicted"/>
<dbReference type="EMBL" id="SSMQ01000105">
    <property type="protein sequence ID" value="TKC94677.1"/>
    <property type="molecule type" value="Genomic_DNA"/>
</dbReference>
<evidence type="ECO:0000313" key="2">
    <source>
        <dbReference type="Proteomes" id="UP000309215"/>
    </source>
</evidence>
<accession>A0A4U1IL40</accession>
<protein>
    <submittedName>
        <fullName evidence="1">DUF2589 domain-containing protein</fullName>
    </submittedName>
</protein>
<dbReference type="InterPro" id="IPR024510">
    <property type="entry name" value="DUF2589"/>
</dbReference>
<dbReference type="OrthoDB" id="1043330at2"/>